<dbReference type="Proteomes" id="UP000074561">
    <property type="component" value="Chromosome"/>
</dbReference>
<dbReference type="Gene3D" id="3.40.50.720">
    <property type="entry name" value="NAD(P)-binding Rossmann-like Domain"/>
    <property type="match status" value="1"/>
</dbReference>
<evidence type="ECO:0000259" key="3">
    <source>
        <dbReference type="Pfam" id="PF01232"/>
    </source>
</evidence>
<protein>
    <submittedName>
        <fullName evidence="5">Mannitol dehydrogenase Rossmann domain protein</fullName>
    </submittedName>
</protein>
<dbReference type="SUPFAM" id="SSF51735">
    <property type="entry name" value="NAD(P)-binding Rossmann-fold domains"/>
    <property type="match status" value="1"/>
</dbReference>
<dbReference type="PANTHER" id="PTHR30524">
    <property type="entry name" value="MANNITOL-1-PHOSPHATE 5-DEHYDROGENASE"/>
    <property type="match status" value="1"/>
</dbReference>
<organism evidence="5 6">
    <name type="scientific">Collimonas pratensis</name>
    <dbReference type="NCBI Taxonomy" id="279113"/>
    <lineage>
        <taxon>Bacteria</taxon>
        <taxon>Pseudomonadati</taxon>
        <taxon>Pseudomonadota</taxon>
        <taxon>Betaproteobacteria</taxon>
        <taxon>Burkholderiales</taxon>
        <taxon>Oxalobacteraceae</taxon>
        <taxon>Collimonas</taxon>
    </lineage>
</organism>
<dbReference type="PATRIC" id="fig|279113.9.peg.382"/>
<dbReference type="PANTHER" id="PTHR30524:SF0">
    <property type="entry name" value="ALTRONATE OXIDOREDUCTASE-RELATED"/>
    <property type="match status" value="1"/>
</dbReference>
<name>A0A127PYD9_9BURK</name>
<dbReference type="InterPro" id="IPR013118">
    <property type="entry name" value="Mannitol_DH_C"/>
</dbReference>
<keyword evidence="2" id="KW-0520">NAD</keyword>
<evidence type="ECO:0000259" key="4">
    <source>
        <dbReference type="Pfam" id="PF08125"/>
    </source>
</evidence>
<dbReference type="InterPro" id="IPR036291">
    <property type="entry name" value="NAD(P)-bd_dom_sf"/>
</dbReference>
<dbReference type="InterPro" id="IPR013131">
    <property type="entry name" value="Mannitol_DH_N"/>
</dbReference>
<dbReference type="Pfam" id="PF08125">
    <property type="entry name" value="Mannitol_dh_C"/>
    <property type="match status" value="1"/>
</dbReference>
<dbReference type="KEGG" id="cpra:CPter91_0377"/>
<dbReference type="EMBL" id="CP013234">
    <property type="protein sequence ID" value="AMP02776.1"/>
    <property type="molecule type" value="Genomic_DNA"/>
</dbReference>
<dbReference type="Pfam" id="PF01232">
    <property type="entry name" value="Mannitol_dh"/>
    <property type="match status" value="1"/>
</dbReference>
<evidence type="ECO:0000313" key="5">
    <source>
        <dbReference type="EMBL" id="AMP02776.1"/>
    </source>
</evidence>
<dbReference type="Gene3D" id="1.10.1040.10">
    <property type="entry name" value="N-(1-d-carboxylethyl)-l-norvaline Dehydrogenase, domain 2"/>
    <property type="match status" value="1"/>
</dbReference>
<dbReference type="OrthoDB" id="9768714at2"/>
<evidence type="ECO:0000313" key="6">
    <source>
        <dbReference type="Proteomes" id="UP000074561"/>
    </source>
</evidence>
<dbReference type="InterPro" id="IPR008927">
    <property type="entry name" value="6-PGluconate_DH-like_C_sf"/>
</dbReference>
<evidence type="ECO:0000256" key="1">
    <source>
        <dbReference type="ARBA" id="ARBA00023002"/>
    </source>
</evidence>
<feature type="domain" description="Mannitol dehydrogenase C-terminal" evidence="4">
    <location>
        <begin position="242"/>
        <end position="357"/>
    </location>
</feature>
<keyword evidence="1" id="KW-0560">Oxidoreductase</keyword>
<feature type="domain" description="Mannitol dehydrogenase N-terminal" evidence="3">
    <location>
        <begin position="77"/>
        <end position="226"/>
    </location>
</feature>
<dbReference type="SUPFAM" id="SSF48179">
    <property type="entry name" value="6-phosphogluconate dehydrogenase C-terminal domain-like"/>
    <property type="match status" value="1"/>
</dbReference>
<evidence type="ECO:0000256" key="2">
    <source>
        <dbReference type="ARBA" id="ARBA00023027"/>
    </source>
</evidence>
<dbReference type="STRING" id="279113.CPter91_0377"/>
<reference evidence="5 6" key="1">
    <citation type="submission" date="2015-11" db="EMBL/GenBank/DDBJ databases">
        <title>Exploring the genomic traits of fungus-feeding bacterial genus Collimonas.</title>
        <authorList>
            <person name="Song C."/>
            <person name="Schmidt R."/>
            <person name="de Jager V."/>
            <person name="Krzyzanowska D."/>
            <person name="Jongedijk E."/>
            <person name="Cankar K."/>
            <person name="Beekwilder J."/>
            <person name="van Veen A."/>
            <person name="de Boer W."/>
            <person name="van Veen J.A."/>
            <person name="Garbeva P."/>
        </authorList>
    </citation>
    <scope>NUCLEOTIDE SEQUENCE [LARGE SCALE GENOMIC DNA]</scope>
    <source>
        <strain evidence="5 6">Ter91</strain>
    </source>
</reference>
<accession>A0A127PYD9</accession>
<dbReference type="InterPro" id="IPR013328">
    <property type="entry name" value="6PGD_dom2"/>
</dbReference>
<proteinExistence type="predicted"/>
<dbReference type="AlphaFoldDB" id="A0A127PYD9"/>
<dbReference type="GO" id="GO:0016491">
    <property type="term" value="F:oxidoreductase activity"/>
    <property type="evidence" value="ECO:0007669"/>
    <property type="project" value="UniProtKB-KW"/>
</dbReference>
<dbReference type="RefSeq" id="WP_061936173.1">
    <property type="nucleotide sequence ID" value="NZ_CP013234.1"/>
</dbReference>
<gene>
    <name evidence="5" type="ORF">CPter91_0377</name>
</gene>
<sequence length="372" mass="41759">MNPILQFGTSRFLQAHADLFVGEALDSGDALGCITIVQTSDSVESARRVAAFNRSEGFPVRIRGWQDGAAIDVEQRVTSVTEALQANRDWRLILKRVAGEVQVILSNTADQGYKLSDTDNVALLETDEVPVSFPAKLVVLLYARFKHNAAPITLFPCELVTRNGDFLRGLVTTLARQWNLSAGFLTYLEHECIWVNSLVDRIVSESIEPVGAVAEPYALWVIENQQKMTLPCRHPKMIVTDNLERYERLKLFLLNLGHSYLAEQWLLCARPANETVLQAMSDAYLSTQLEAVWEEEVLPVFVALGEESVARSYLTQVRERFLNPFLAHRLSDIAQNHVEKKKRRFEPVLTLANGLGLSIQQARLRTALAGDK</sequence>